<keyword evidence="3" id="KW-0804">Transcription</keyword>
<dbReference type="Proteomes" id="UP000244189">
    <property type="component" value="Unassembled WGS sequence"/>
</dbReference>
<dbReference type="InterPro" id="IPR036388">
    <property type="entry name" value="WH-like_DNA-bd_sf"/>
</dbReference>
<dbReference type="EMBL" id="QAOG01000004">
    <property type="protein sequence ID" value="PTQ59905.1"/>
    <property type="molecule type" value="Genomic_DNA"/>
</dbReference>
<gene>
    <name evidence="5" type="ORF">C8J26_2760</name>
</gene>
<dbReference type="PANTHER" id="PTHR30363:SF4">
    <property type="entry name" value="GLYCEROL-3-PHOSPHATE REGULON REPRESSOR"/>
    <property type="match status" value="1"/>
</dbReference>
<dbReference type="InterPro" id="IPR050313">
    <property type="entry name" value="Carb_Metab_HTH_regulators"/>
</dbReference>
<dbReference type="RefSeq" id="WP_107958703.1">
    <property type="nucleotide sequence ID" value="NZ_QAOG01000004.1"/>
</dbReference>
<evidence type="ECO:0000256" key="1">
    <source>
        <dbReference type="ARBA" id="ARBA00022491"/>
    </source>
</evidence>
<dbReference type="InterPro" id="IPR001034">
    <property type="entry name" value="DeoR_HTH"/>
</dbReference>
<reference evidence="5 6" key="1">
    <citation type="submission" date="2018-04" db="EMBL/GenBank/DDBJ databases">
        <title>Genomic Encyclopedia of Type Strains, Phase III (KMG-III): the genomes of soil and plant-associated and newly described type strains.</title>
        <authorList>
            <person name="Whitman W."/>
        </authorList>
    </citation>
    <scope>NUCLEOTIDE SEQUENCE [LARGE SCALE GENOMIC DNA]</scope>
    <source>
        <strain evidence="5 6">MA101b</strain>
    </source>
</reference>
<dbReference type="SMART" id="SM01134">
    <property type="entry name" value="DeoRC"/>
    <property type="match status" value="1"/>
</dbReference>
<keyword evidence="6" id="KW-1185">Reference proteome</keyword>
<keyword evidence="2" id="KW-0805">Transcription regulation</keyword>
<name>A0A2T5GKR5_9SPHN</name>
<dbReference type="SUPFAM" id="SSF100950">
    <property type="entry name" value="NagB/RpiA/CoA transferase-like"/>
    <property type="match status" value="1"/>
</dbReference>
<dbReference type="PROSITE" id="PS51000">
    <property type="entry name" value="HTH_DEOR_2"/>
    <property type="match status" value="1"/>
</dbReference>
<dbReference type="SUPFAM" id="SSF46785">
    <property type="entry name" value="Winged helix' DNA-binding domain"/>
    <property type="match status" value="1"/>
</dbReference>
<evidence type="ECO:0000256" key="2">
    <source>
        <dbReference type="ARBA" id="ARBA00023015"/>
    </source>
</evidence>
<evidence type="ECO:0000313" key="6">
    <source>
        <dbReference type="Proteomes" id="UP000244189"/>
    </source>
</evidence>
<dbReference type="Pfam" id="PF00455">
    <property type="entry name" value="DeoRC"/>
    <property type="match status" value="1"/>
</dbReference>
<dbReference type="InterPro" id="IPR037171">
    <property type="entry name" value="NagB/RpiA_transferase-like"/>
</dbReference>
<organism evidence="5 6">
    <name type="scientific">Sphingomonas aurantiaca</name>
    <dbReference type="NCBI Taxonomy" id="185949"/>
    <lineage>
        <taxon>Bacteria</taxon>
        <taxon>Pseudomonadati</taxon>
        <taxon>Pseudomonadota</taxon>
        <taxon>Alphaproteobacteria</taxon>
        <taxon>Sphingomonadales</taxon>
        <taxon>Sphingomonadaceae</taxon>
        <taxon>Sphingomonas</taxon>
    </lineage>
</organism>
<proteinExistence type="predicted"/>
<dbReference type="PRINTS" id="PR00037">
    <property type="entry name" value="HTHLACR"/>
</dbReference>
<comment type="caution">
    <text evidence="5">The sequence shown here is derived from an EMBL/GenBank/DDBJ whole genome shotgun (WGS) entry which is preliminary data.</text>
</comment>
<evidence type="ECO:0000313" key="5">
    <source>
        <dbReference type="EMBL" id="PTQ59905.1"/>
    </source>
</evidence>
<feature type="domain" description="HTH deoR-type" evidence="4">
    <location>
        <begin position="6"/>
        <end position="61"/>
    </location>
</feature>
<sequence>MPNDIPSSRRDTILARLAAGQPVRSGALAEEFGLSEDAIRRDLRSLAAEGLCRRVYGGALPVVAGATPMVERVGEDVQRKQALADAALRFIEPSSFVFVDNGSSNLAFVEKLPPYLNLGIATSSITIAAALQQRDDVDVLVVGGMIDRMVGGAVDGTALETIARLNIDLCVLGACAVSVAGGVSAYDPDDATFKRALVARSRRTIVLATNDKLGRHAPHRVCGVDVLAQIIVEHDADADLVRDLAEAGATIARAAPQAQP</sequence>
<evidence type="ECO:0000256" key="3">
    <source>
        <dbReference type="ARBA" id="ARBA00023163"/>
    </source>
</evidence>
<dbReference type="Pfam" id="PF08220">
    <property type="entry name" value="HTH_DeoR"/>
    <property type="match status" value="1"/>
</dbReference>
<dbReference type="InterPro" id="IPR036390">
    <property type="entry name" value="WH_DNA-bd_sf"/>
</dbReference>
<dbReference type="PANTHER" id="PTHR30363">
    <property type="entry name" value="HTH-TYPE TRANSCRIPTIONAL REGULATOR SRLR-RELATED"/>
    <property type="match status" value="1"/>
</dbReference>
<dbReference type="GO" id="GO:0003700">
    <property type="term" value="F:DNA-binding transcription factor activity"/>
    <property type="evidence" value="ECO:0007669"/>
    <property type="project" value="InterPro"/>
</dbReference>
<keyword evidence="1" id="KW-0678">Repressor</keyword>
<dbReference type="Gene3D" id="1.10.10.10">
    <property type="entry name" value="Winged helix-like DNA-binding domain superfamily/Winged helix DNA-binding domain"/>
    <property type="match status" value="1"/>
</dbReference>
<dbReference type="InterPro" id="IPR014036">
    <property type="entry name" value="DeoR-like_C"/>
</dbReference>
<dbReference type="Gene3D" id="3.40.50.1360">
    <property type="match status" value="1"/>
</dbReference>
<dbReference type="AlphaFoldDB" id="A0A2T5GKR5"/>
<evidence type="ECO:0000259" key="4">
    <source>
        <dbReference type="PROSITE" id="PS51000"/>
    </source>
</evidence>
<accession>A0A2T5GKR5</accession>
<protein>
    <submittedName>
        <fullName evidence="5">DeoR family transcriptional regulator</fullName>
    </submittedName>
</protein>
<dbReference type="SMART" id="SM00420">
    <property type="entry name" value="HTH_DEOR"/>
    <property type="match status" value="1"/>
</dbReference>